<keyword evidence="4 5" id="KW-0653">Protein transport</keyword>
<evidence type="ECO:0000259" key="8">
    <source>
        <dbReference type="PROSITE" id="PS51214"/>
    </source>
</evidence>
<dbReference type="InterPro" id="IPR002652">
    <property type="entry name" value="Importin-a_IBB"/>
</dbReference>
<evidence type="ECO:0000256" key="6">
    <source>
        <dbReference type="PROSITE-ProRule" id="PRU00259"/>
    </source>
</evidence>
<evidence type="ECO:0000256" key="1">
    <source>
        <dbReference type="ARBA" id="ARBA00010394"/>
    </source>
</evidence>
<dbReference type="GO" id="GO:0006606">
    <property type="term" value="P:protein import into nucleus"/>
    <property type="evidence" value="ECO:0007669"/>
    <property type="project" value="InterPro"/>
</dbReference>
<feature type="repeat" description="ARM" evidence="6">
    <location>
        <begin position="283"/>
        <end position="325"/>
    </location>
</feature>
<dbReference type="Proteomes" id="UP001374579">
    <property type="component" value="Unassembled WGS sequence"/>
</dbReference>
<evidence type="ECO:0000313" key="11">
    <source>
        <dbReference type="Proteomes" id="UP001374579"/>
    </source>
</evidence>
<protein>
    <recommendedName>
        <fullName evidence="5">Importin subunit alpha</fullName>
    </recommendedName>
</protein>
<organism evidence="10 11">
    <name type="scientific">Littorina saxatilis</name>
    <dbReference type="NCBI Taxonomy" id="31220"/>
    <lineage>
        <taxon>Eukaryota</taxon>
        <taxon>Metazoa</taxon>
        <taxon>Spiralia</taxon>
        <taxon>Lophotrochozoa</taxon>
        <taxon>Mollusca</taxon>
        <taxon>Gastropoda</taxon>
        <taxon>Caenogastropoda</taxon>
        <taxon>Littorinimorpha</taxon>
        <taxon>Littorinoidea</taxon>
        <taxon>Littorinidae</taxon>
        <taxon>Littorina</taxon>
    </lineage>
</organism>
<feature type="region of interest" description="Disordered" evidence="7">
    <location>
        <begin position="13"/>
        <end position="32"/>
    </location>
</feature>
<dbReference type="InterPro" id="IPR000225">
    <property type="entry name" value="Armadillo"/>
</dbReference>
<evidence type="ECO:0000256" key="2">
    <source>
        <dbReference type="ARBA" id="ARBA00022448"/>
    </source>
</evidence>
<evidence type="ECO:0000313" key="10">
    <source>
        <dbReference type="EMBL" id="KAK7107865.1"/>
    </source>
</evidence>
<evidence type="ECO:0000256" key="7">
    <source>
        <dbReference type="SAM" id="MobiDB-lite"/>
    </source>
</evidence>
<dbReference type="GO" id="GO:0005737">
    <property type="term" value="C:cytoplasm"/>
    <property type="evidence" value="ECO:0007669"/>
    <property type="project" value="InterPro"/>
</dbReference>
<keyword evidence="3" id="KW-0677">Repeat</keyword>
<dbReference type="InterPro" id="IPR011989">
    <property type="entry name" value="ARM-like"/>
</dbReference>
<dbReference type="Gene3D" id="1.25.10.10">
    <property type="entry name" value="Leucine-rich Repeat Variant"/>
    <property type="match status" value="1"/>
</dbReference>
<dbReference type="SUPFAM" id="SSF48371">
    <property type="entry name" value="ARM repeat"/>
    <property type="match status" value="1"/>
</dbReference>
<dbReference type="FunFam" id="1.25.10.10:FF:000009">
    <property type="entry name" value="Importin subunit alpha"/>
    <property type="match status" value="1"/>
</dbReference>
<evidence type="ECO:0000256" key="4">
    <source>
        <dbReference type="ARBA" id="ARBA00022927"/>
    </source>
</evidence>
<proteinExistence type="inferred from homology"/>
<feature type="repeat" description="ARM" evidence="6">
    <location>
        <begin position="156"/>
        <end position="198"/>
    </location>
</feature>
<dbReference type="Gene3D" id="1.20.5.690">
    <property type="entry name" value="Importin-alpha, importin-beta-binding domain"/>
    <property type="match status" value="1"/>
</dbReference>
<reference evidence="10 11" key="1">
    <citation type="submission" date="2024-02" db="EMBL/GenBank/DDBJ databases">
        <title>Chromosome-scale genome assembly of the rough periwinkle Littorina saxatilis.</title>
        <authorList>
            <person name="De Jode A."/>
            <person name="Faria R."/>
            <person name="Formenti G."/>
            <person name="Sims Y."/>
            <person name="Smith T.P."/>
            <person name="Tracey A."/>
            <person name="Wood J.M.D."/>
            <person name="Zagrodzka Z.B."/>
            <person name="Johannesson K."/>
            <person name="Butlin R.K."/>
            <person name="Leder E.H."/>
        </authorList>
    </citation>
    <scope>NUCLEOTIDE SEQUENCE [LARGE SCALE GENOMIC DNA]</scope>
    <source>
        <strain evidence="10">Snail1</strain>
        <tissue evidence="10">Muscle</tissue>
    </source>
</reference>
<dbReference type="PROSITE" id="PS51214">
    <property type="entry name" value="IBB"/>
    <property type="match status" value="1"/>
</dbReference>
<feature type="repeat" description="ARM" evidence="6">
    <location>
        <begin position="113"/>
        <end position="156"/>
    </location>
</feature>
<sequence length="520" mass="57124">MPLLQDDRLKTYKNKGRDADEMRRRRNETSVELRKAKKEESLLKRRNVVLSDTEEDAPTSPVQDLSKNTLLIQNIVAGIQSEDPKTQYEATQTCRKMLSRERNPPIDDVITAGVIPRLVFFLQNAQSNEHQFEAAWALTNIASGTSNQTKAVVKAGAVPHFIQLLSSKDLAVSEQAVWALGNIAGDGPALRDYVTETGILQPLLQLASSDVPAGFMRNVTWTISNLCRNKDPPPKFEVVSSCLPTLRSLLNHNDREVLADTCWALSYLTDGTNEKIQAVIDSGVAPRLVELLGSNEPSVLTPALRAIGNIVTGDDTQTQTVLDTGLMQVFPCLLTHPKSSLQKEAAWTISNITAGNRTQIQAVVDAGLVPYLVDLMCRGDFKSQKEAVWAITNLTSGGSVQQVGYCLEHNCLAPLCALLSAKDAKIVLVILDALSNILAMARSQGQLDALCQHLEEMGTVDKIEQLQEHENQQVYNVAQKIIDDFFGAEDEVGEMVPTVSENNTFQFNEPQNIPSGGFEF</sequence>
<dbReference type="InterPro" id="IPR016024">
    <property type="entry name" value="ARM-type_fold"/>
</dbReference>
<dbReference type="EMBL" id="JBAMIC010000004">
    <property type="protein sequence ID" value="KAK7107855.1"/>
    <property type="molecule type" value="Genomic_DNA"/>
</dbReference>
<keyword evidence="11" id="KW-1185">Reference proteome</keyword>
<accession>A0AAN9BM70</accession>
<feature type="domain" description="IBB" evidence="8">
    <location>
        <begin position="1"/>
        <end position="55"/>
    </location>
</feature>
<dbReference type="InterPro" id="IPR032413">
    <property type="entry name" value="Arm_3"/>
</dbReference>
<comment type="similarity">
    <text evidence="1 5">Belongs to the importin alpha family.</text>
</comment>
<dbReference type="InterPro" id="IPR024931">
    <property type="entry name" value="Importin_alpha"/>
</dbReference>
<dbReference type="GO" id="GO:0061608">
    <property type="term" value="F:nuclear import signal receptor activity"/>
    <property type="evidence" value="ECO:0007669"/>
    <property type="project" value="InterPro"/>
</dbReference>
<keyword evidence="2 5" id="KW-0813">Transport</keyword>
<dbReference type="Pfam" id="PF01749">
    <property type="entry name" value="IBB"/>
    <property type="match status" value="1"/>
</dbReference>
<evidence type="ECO:0000256" key="5">
    <source>
        <dbReference type="PIRNR" id="PIRNR005673"/>
    </source>
</evidence>
<dbReference type="Pfam" id="PF16186">
    <property type="entry name" value="Arm_3"/>
    <property type="match status" value="1"/>
</dbReference>
<dbReference type="PANTHER" id="PTHR23316">
    <property type="entry name" value="IMPORTIN ALPHA"/>
    <property type="match status" value="1"/>
</dbReference>
<dbReference type="AlphaFoldDB" id="A0AAN9BM70"/>
<comment type="caution">
    <text evidence="10">The sequence shown here is derived from an EMBL/GenBank/DDBJ whole genome shotgun (WGS) entry which is preliminary data.</text>
</comment>
<dbReference type="PIRSF" id="PIRSF005673">
    <property type="entry name" value="Importin_alpha"/>
    <property type="match status" value="1"/>
</dbReference>
<dbReference type="Pfam" id="PF00514">
    <property type="entry name" value="Arm"/>
    <property type="match status" value="7"/>
</dbReference>
<dbReference type="InterPro" id="IPR036975">
    <property type="entry name" value="Importin-a_IBB_sf"/>
</dbReference>
<dbReference type="PROSITE" id="PS50176">
    <property type="entry name" value="ARM_REPEAT"/>
    <property type="match status" value="3"/>
</dbReference>
<dbReference type="GO" id="GO:0005634">
    <property type="term" value="C:nucleus"/>
    <property type="evidence" value="ECO:0007669"/>
    <property type="project" value="UniProtKB-ARBA"/>
</dbReference>
<dbReference type="EMBL" id="JBAMIC010000004">
    <property type="protein sequence ID" value="KAK7107865.1"/>
    <property type="molecule type" value="Genomic_DNA"/>
</dbReference>
<gene>
    <name evidence="9" type="ORF">V1264_015698</name>
    <name evidence="10" type="ORF">V1264_015707</name>
</gene>
<name>A0AAN9BM70_9CAEN</name>
<evidence type="ECO:0000256" key="3">
    <source>
        <dbReference type="ARBA" id="ARBA00022737"/>
    </source>
</evidence>
<evidence type="ECO:0000313" key="9">
    <source>
        <dbReference type="EMBL" id="KAK7107855.1"/>
    </source>
</evidence>
<dbReference type="SMART" id="SM00185">
    <property type="entry name" value="ARM"/>
    <property type="match status" value="8"/>
</dbReference>